<evidence type="ECO:0000313" key="4">
    <source>
        <dbReference type="Proteomes" id="UP000285343"/>
    </source>
</evidence>
<dbReference type="AlphaFoldDB" id="A0A3E4R6W4"/>
<dbReference type="Proteomes" id="UP000260795">
    <property type="component" value="Unassembled WGS sequence"/>
</dbReference>
<dbReference type="EMBL" id="QSRK01000008">
    <property type="protein sequence ID" value="RGL15360.1"/>
    <property type="molecule type" value="Genomic_DNA"/>
</dbReference>
<dbReference type="Proteomes" id="UP000285343">
    <property type="component" value="Unassembled WGS sequence"/>
</dbReference>
<accession>A0A3E4R6W4</accession>
<name>A0A3E4R6W4_BACUN</name>
<protein>
    <submittedName>
        <fullName evidence="1">Uncharacterized protein</fullName>
    </submittedName>
</protein>
<proteinExistence type="predicted"/>
<evidence type="ECO:0000313" key="3">
    <source>
        <dbReference type="Proteomes" id="UP000260795"/>
    </source>
</evidence>
<comment type="caution">
    <text evidence="1">The sequence shown here is derived from an EMBL/GenBank/DDBJ whole genome shotgun (WGS) entry which is preliminary data.</text>
</comment>
<dbReference type="EMBL" id="QRZC01000007">
    <property type="protein sequence ID" value="RGV43282.1"/>
    <property type="molecule type" value="Genomic_DNA"/>
</dbReference>
<evidence type="ECO:0000313" key="1">
    <source>
        <dbReference type="EMBL" id="RGL15360.1"/>
    </source>
</evidence>
<reference evidence="3 4" key="1">
    <citation type="submission" date="2018-08" db="EMBL/GenBank/DDBJ databases">
        <title>A genome reference for cultivated species of the human gut microbiota.</title>
        <authorList>
            <person name="Zou Y."/>
            <person name="Xue W."/>
            <person name="Luo G."/>
        </authorList>
    </citation>
    <scope>NUCLEOTIDE SEQUENCE [LARGE SCALE GENOMIC DNA]</scope>
    <source>
        <strain evidence="2 4">AF14-42</strain>
        <strain evidence="1 3">TF08-13</strain>
    </source>
</reference>
<evidence type="ECO:0000313" key="2">
    <source>
        <dbReference type="EMBL" id="RGV43282.1"/>
    </source>
</evidence>
<gene>
    <name evidence="2" type="ORF">DWW14_07360</name>
    <name evidence="1" type="ORF">DXC80_07335</name>
</gene>
<sequence>MTNSGLGNKKERAASHPKPIKSQVRTELHYYLVTFFWLAADFKMVFKELIYMDFRCYSPTNVTEFSENGSDSMKKEVNPILLR</sequence>
<organism evidence="1 3">
    <name type="scientific">Bacteroides uniformis</name>
    <dbReference type="NCBI Taxonomy" id="820"/>
    <lineage>
        <taxon>Bacteria</taxon>
        <taxon>Pseudomonadati</taxon>
        <taxon>Bacteroidota</taxon>
        <taxon>Bacteroidia</taxon>
        <taxon>Bacteroidales</taxon>
        <taxon>Bacteroidaceae</taxon>
        <taxon>Bacteroides</taxon>
    </lineage>
</organism>